<evidence type="ECO:0000313" key="3">
    <source>
        <dbReference type="Proteomes" id="UP000032675"/>
    </source>
</evidence>
<dbReference type="GO" id="GO:0003676">
    <property type="term" value="F:nucleic acid binding"/>
    <property type="evidence" value="ECO:0007669"/>
    <property type="project" value="InterPro"/>
</dbReference>
<dbReference type="Gene3D" id="3.30.420.10">
    <property type="entry name" value="Ribonuclease H-like superfamily/Ribonuclease H"/>
    <property type="match status" value="1"/>
</dbReference>
<proteinExistence type="predicted"/>
<organism evidence="2 3">
    <name type="scientific">Komagataeibacter europaeus NBRC 3261</name>
    <dbReference type="NCBI Taxonomy" id="1234669"/>
    <lineage>
        <taxon>Bacteria</taxon>
        <taxon>Pseudomonadati</taxon>
        <taxon>Pseudomonadota</taxon>
        <taxon>Alphaproteobacteria</taxon>
        <taxon>Acetobacterales</taxon>
        <taxon>Acetobacteraceae</taxon>
        <taxon>Komagataeibacter</taxon>
    </lineage>
</organism>
<dbReference type="InterPro" id="IPR036397">
    <property type="entry name" value="RNaseH_sf"/>
</dbReference>
<sequence length="117" mass="13270">MGTTSLGQHATAYRGNLSLRRTRSACRRPARSCRLAYDTQTQTAAQRQPDLLPSRAPELNPVENIWQFLRANWLSNTVFSDIEHIIEAACTAWNNLTVLPQTIRSIGLRNWAHIGQR</sequence>
<comment type="caution">
    <text evidence="2">The sequence shown here is derived from an EMBL/GenBank/DDBJ whole genome shotgun (WGS) entry which is preliminary data.</text>
</comment>
<dbReference type="EMBL" id="BANI01000433">
    <property type="protein sequence ID" value="GAN98163.1"/>
    <property type="molecule type" value="Genomic_DNA"/>
</dbReference>
<dbReference type="Pfam" id="PF13358">
    <property type="entry name" value="DDE_3"/>
    <property type="match status" value="1"/>
</dbReference>
<accession>A0A0D6Q496</accession>
<protein>
    <submittedName>
        <fullName evidence="2">Transposase IS630</fullName>
    </submittedName>
</protein>
<dbReference type="Proteomes" id="UP000032675">
    <property type="component" value="Unassembled WGS sequence"/>
</dbReference>
<name>A0A0D6Q496_KOMEU</name>
<dbReference type="AlphaFoldDB" id="A0A0D6Q496"/>
<evidence type="ECO:0000259" key="1">
    <source>
        <dbReference type="Pfam" id="PF13358"/>
    </source>
</evidence>
<evidence type="ECO:0000313" key="2">
    <source>
        <dbReference type="EMBL" id="GAN98163.1"/>
    </source>
</evidence>
<reference evidence="2 3" key="1">
    <citation type="submission" date="2012-11" db="EMBL/GenBank/DDBJ databases">
        <title>Whole genome sequence of Gluconacetobacter europaeus NBRC3261.</title>
        <authorList>
            <person name="Azuma Y."/>
            <person name="Higashiura N."/>
            <person name="Hirakawa H."/>
            <person name="Matsushita K."/>
        </authorList>
    </citation>
    <scope>NUCLEOTIDE SEQUENCE [LARGE SCALE GENOMIC DNA]</scope>
    <source>
        <strain evidence="2 3">NBRC 3261</strain>
    </source>
</reference>
<gene>
    <name evidence="2" type="ORF">Geu3261_0529_001</name>
</gene>
<feature type="domain" description="Tc1-like transposase DDE" evidence="1">
    <location>
        <begin position="45"/>
        <end position="85"/>
    </location>
</feature>
<dbReference type="InterPro" id="IPR038717">
    <property type="entry name" value="Tc1-like_DDE_dom"/>
</dbReference>